<dbReference type="GeneID" id="93486499"/>
<evidence type="ECO:0000259" key="4">
    <source>
        <dbReference type="PROSITE" id="PS50886"/>
    </source>
</evidence>
<dbReference type="FunFam" id="2.40.50.140:FF:000165">
    <property type="entry name" value="Chaperone CsaA"/>
    <property type="match status" value="1"/>
</dbReference>
<evidence type="ECO:0000313" key="6">
    <source>
        <dbReference type="Proteomes" id="UP000591941"/>
    </source>
</evidence>
<organism evidence="5 6">
    <name type="scientific">Negativicoccus succinicivorans</name>
    <dbReference type="NCBI Taxonomy" id="620903"/>
    <lineage>
        <taxon>Bacteria</taxon>
        <taxon>Bacillati</taxon>
        <taxon>Bacillota</taxon>
        <taxon>Negativicutes</taxon>
        <taxon>Veillonellales</taxon>
        <taxon>Veillonellaceae</taxon>
        <taxon>Negativicoccus</taxon>
    </lineage>
</organism>
<evidence type="ECO:0000256" key="2">
    <source>
        <dbReference type="ARBA" id="ARBA00022884"/>
    </source>
</evidence>
<keyword evidence="1 3" id="KW-0820">tRNA-binding</keyword>
<proteinExistence type="predicted"/>
<evidence type="ECO:0000256" key="3">
    <source>
        <dbReference type="PROSITE-ProRule" id="PRU00209"/>
    </source>
</evidence>
<dbReference type="RefSeq" id="WP_159822470.1">
    <property type="nucleotide sequence ID" value="NZ_CABWNB010000002.1"/>
</dbReference>
<dbReference type="NCBIfam" id="NF007494">
    <property type="entry name" value="PRK10089.1-3"/>
    <property type="match status" value="1"/>
</dbReference>
<dbReference type="EMBL" id="JACHHI010000006">
    <property type="protein sequence ID" value="MBB6478174.1"/>
    <property type="molecule type" value="Genomic_DNA"/>
</dbReference>
<dbReference type="InterPro" id="IPR008231">
    <property type="entry name" value="CsaA"/>
</dbReference>
<dbReference type="NCBIfam" id="TIGR02222">
    <property type="entry name" value="chap_CsaA"/>
    <property type="match status" value="1"/>
</dbReference>
<evidence type="ECO:0000313" key="5">
    <source>
        <dbReference type="EMBL" id="MBB6478174.1"/>
    </source>
</evidence>
<dbReference type="PROSITE" id="PS50886">
    <property type="entry name" value="TRBD"/>
    <property type="match status" value="1"/>
</dbReference>
<sequence>MTQDAQPKEEVTFDTFAQLDIRTGTIVEASPLKGARVPAYRLKVDFGPVIGIKQSSAQITDLYTPEGLIGEQVLGVVNFPPMHIAGWRSEVLVLGVYTEQGVVLIAPKQKTDNGIVLG</sequence>
<dbReference type="Pfam" id="PF01588">
    <property type="entry name" value="tRNA_bind"/>
    <property type="match status" value="1"/>
</dbReference>
<dbReference type="CDD" id="cd02798">
    <property type="entry name" value="tRNA_bind_CsaA"/>
    <property type="match status" value="1"/>
</dbReference>
<accession>A0A841QZT1</accession>
<dbReference type="InterPro" id="IPR012340">
    <property type="entry name" value="NA-bd_OB-fold"/>
</dbReference>
<name>A0A841QZT1_9FIRM</name>
<dbReference type="Proteomes" id="UP000591941">
    <property type="component" value="Unassembled WGS sequence"/>
</dbReference>
<dbReference type="InterPro" id="IPR002547">
    <property type="entry name" value="tRNA-bd_dom"/>
</dbReference>
<keyword evidence="6" id="KW-1185">Reference proteome</keyword>
<gene>
    <name evidence="5" type="ORF">HNR45_001244</name>
</gene>
<dbReference type="NCBIfam" id="NF007495">
    <property type="entry name" value="PRK10089.1-4"/>
    <property type="match status" value="1"/>
</dbReference>
<dbReference type="AlphaFoldDB" id="A0A841QZT1"/>
<evidence type="ECO:0000256" key="1">
    <source>
        <dbReference type="ARBA" id="ARBA00022555"/>
    </source>
</evidence>
<dbReference type="PANTHER" id="PTHR11586:SF37">
    <property type="entry name" value="TRNA-BINDING DOMAIN-CONTAINING PROTEIN"/>
    <property type="match status" value="1"/>
</dbReference>
<dbReference type="InterPro" id="IPR051270">
    <property type="entry name" value="Tyrosine-tRNA_ligase_regulator"/>
</dbReference>
<dbReference type="OrthoDB" id="9794564at2"/>
<keyword evidence="2 3" id="KW-0694">RNA-binding</keyword>
<reference evidence="5 6" key="1">
    <citation type="submission" date="2020-08" db="EMBL/GenBank/DDBJ databases">
        <title>Genomic Encyclopedia of Type Strains, Phase IV (KMG-IV): sequencing the most valuable type-strain genomes for metagenomic binning, comparative biology and taxonomic classification.</title>
        <authorList>
            <person name="Goeker M."/>
        </authorList>
    </citation>
    <scope>NUCLEOTIDE SEQUENCE [LARGE SCALE GENOMIC DNA]</scope>
    <source>
        <strain evidence="5 6">DSM 21255</strain>
    </source>
</reference>
<dbReference type="Gene3D" id="2.40.50.140">
    <property type="entry name" value="Nucleic acid-binding proteins"/>
    <property type="match status" value="1"/>
</dbReference>
<dbReference type="GO" id="GO:0000049">
    <property type="term" value="F:tRNA binding"/>
    <property type="evidence" value="ECO:0007669"/>
    <property type="project" value="UniProtKB-UniRule"/>
</dbReference>
<comment type="caution">
    <text evidence="5">The sequence shown here is derived from an EMBL/GenBank/DDBJ whole genome shotgun (WGS) entry which is preliminary data.</text>
</comment>
<feature type="domain" description="TRNA-binding" evidence="4">
    <location>
        <begin position="15"/>
        <end position="118"/>
    </location>
</feature>
<protein>
    <submittedName>
        <fullName evidence="5">tRNA-binding protein</fullName>
    </submittedName>
</protein>
<dbReference type="SUPFAM" id="SSF50249">
    <property type="entry name" value="Nucleic acid-binding proteins"/>
    <property type="match status" value="1"/>
</dbReference>
<dbReference type="PANTHER" id="PTHR11586">
    <property type="entry name" value="TRNA-AMINOACYLATION COFACTOR ARC1 FAMILY MEMBER"/>
    <property type="match status" value="1"/>
</dbReference>